<dbReference type="Proteomes" id="UP000245699">
    <property type="component" value="Unassembled WGS sequence"/>
</dbReference>
<accession>A0A2T9YBG3</accession>
<evidence type="ECO:0000313" key="3">
    <source>
        <dbReference type="EMBL" id="PVU89660.1"/>
    </source>
</evidence>
<keyword evidence="2" id="KW-0732">Signal</keyword>
<evidence type="ECO:0000313" key="4">
    <source>
        <dbReference type="Proteomes" id="UP000245699"/>
    </source>
</evidence>
<dbReference type="EMBL" id="MBFT01000529">
    <property type="protein sequence ID" value="PVU89660.1"/>
    <property type="molecule type" value="Genomic_DNA"/>
</dbReference>
<evidence type="ECO:0000256" key="1">
    <source>
        <dbReference type="SAM" id="MobiDB-lite"/>
    </source>
</evidence>
<evidence type="ECO:0000256" key="2">
    <source>
        <dbReference type="SAM" id="SignalP"/>
    </source>
</evidence>
<feature type="chain" id="PRO_5015699218" evidence="2">
    <location>
        <begin position="27"/>
        <end position="119"/>
    </location>
</feature>
<dbReference type="AlphaFoldDB" id="A0A2T9YBG3"/>
<comment type="caution">
    <text evidence="3">The sequence shown here is derived from an EMBL/GenBank/DDBJ whole genome shotgun (WGS) entry which is preliminary data.</text>
</comment>
<organism evidence="3 4">
    <name type="scientific">Furculomyces boomerangus</name>
    <dbReference type="NCBI Taxonomy" id="61424"/>
    <lineage>
        <taxon>Eukaryota</taxon>
        <taxon>Fungi</taxon>
        <taxon>Fungi incertae sedis</taxon>
        <taxon>Zoopagomycota</taxon>
        <taxon>Kickxellomycotina</taxon>
        <taxon>Harpellomycetes</taxon>
        <taxon>Harpellales</taxon>
        <taxon>Harpellaceae</taxon>
        <taxon>Furculomyces</taxon>
    </lineage>
</organism>
<sequence>MKFSKTFKANILLLGAVLLFNDQVISVPVRKNQSPRNINERISPVKKSKGNQQHAGIVNENKDSGVHGLKDDDYANLTVASGDEVTIYVTEYESSTATITVLESPVVYETVYYTESMST</sequence>
<feature type="region of interest" description="Disordered" evidence="1">
    <location>
        <begin position="36"/>
        <end position="66"/>
    </location>
</feature>
<protein>
    <submittedName>
        <fullName evidence="3">Uncharacterized protein</fullName>
    </submittedName>
</protein>
<proteinExistence type="predicted"/>
<feature type="signal peptide" evidence="2">
    <location>
        <begin position="1"/>
        <end position="26"/>
    </location>
</feature>
<name>A0A2T9YBG3_9FUNG</name>
<gene>
    <name evidence="3" type="ORF">BB559_005003</name>
</gene>
<reference evidence="3 4" key="1">
    <citation type="journal article" date="2018" name="MBio">
        <title>Comparative Genomics Reveals the Core Gene Toolbox for the Fungus-Insect Symbiosis.</title>
        <authorList>
            <person name="Wang Y."/>
            <person name="Stata M."/>
            <person name="Wang W."/>
            <person name="Stajich J.E."/>
            <person name="White M.M."/>
            <person name="Moncalvo J.M."/>
        </authorList>
    </citation>
    <scope>NUCLEOTIDE SEQUENCE [LARGE SCALE GENOMIC DNA]</scope>
    <source>
        <strain evidence="3 4">AUS-77-4</strain>
    </source>
</reference>
<keyword evidence="4" id="KW-1185">Reference proteome</keyword>